<evidence type="ECO:0000256" key="3">
    <source>
        <dbReference type="ARBA" id="ARBA00022670"/>
    </source>
</evidence>
<feature type="domain" description="Peptidase S1" evidence="10">
    <location>
        <begin position="202"/>
        <end position="459"/>
    </location>
</feature>
<dbReference type="InterPro" id="IPR009003">
    <property type="entry name" value="Peptidase_S1_PA"/>
</dbReference>
<accession>A0AAD8DMH8</accession>
<keyword evidence="8" id="KW-1015">Disulfide bond</keyword>
<proteinExistence type="predicted"/>
<protein>
    <recommendedName>
        <fullName evidence="10">Peptidase S1 domain-containing protein</fullName>
    </recommendedName>
</protein>
<evidence type="ECO:0000313" key="11">
    <source>
        <dbReference type="EMBL" id="KAJ8708464.1"/>
    </source>
</evidence>
<evidence type="ECO:0000256" key="1">
    <source>
        <dbReference type="ARBA" id="ARBA00004613"/>
    </source>
</evidence>
<feature type="signal peptide" evidence="9">
    <location>
        <begin position="1"/>
        <end position="25"/>
    </location>
</feature>
<dbReference type="FunFam" id="2.40.10.10:FF:000146">
    <property type="entry name" value="Serine protease 53"/>
    <property type="match status" value="1"/>
</dbReference>
<evidence type="ECO:0000256" key="6">
    <source>
        <dbReference type="ARBA" id="ARBA00022825"/>
    </source>
</evidence>
<keyword evidence="5" id="KW-0378">Hydrolase</keyword>
<dbReference type="GO" id="GO:0006508">
    <property type="term" value="P:proteolysis"/>
    <property type="evidence" value="ECO:0007669"/>
    <property type="project" value="UniProtKB-KW"/>
</dbReference>
<keyword evidence="4 9" id="KW-0732">Signal</keyword>
<dbReference type="Proteomes" id="UP001231518">
    <property type="component" value="Chromosome 25"/>
</dbReference>
<evidence type="ECO:0000256" key="9">
    <source>
        <dbReference type="SAM" id="SignalP"/>
    </source>
</evidence>
<dbReference type="PANTHER" id="PTHR24260">
    <property type="match status" value="1"/>
</dbReference>
<dbReference type="GO" id="GO:0005576">
    <property type="term" value="C:extracellular region"/>
    <property type="evidence" value="ECO:0007669"/>
    <property type="project" value="UniProtKB-SubCell"/>
</dbReference>
<dbReference type="SMART" id="SM00020">
    <property type="entry name" value="Tryp_SPc"/>
    <property type="match status" value="1"/>
</dbReference>
<dbReference type="InterPro" id="IPR043504">
    <property type="entry name" value="Peptidase_S1_PA_chymotrypsin"/>
</dbReference>
<name>A0AAD8DMH8_MYTSE</name>
<dbReference type="InterPro" id="IPR018114">
    <property type="entry name" value="TRYPSIN_HIS"/>
</dbReference>
<dbReference type="Pfam" id="PF00089">
    <property type="entry name" value="Trypsin"/>
    <property type="match status" value="1"/>
</dbReference>
<organism evidence="11 12">
    <name type="scientific">Mythimna separata</name>
    <name type="common">Oriental armyworm</name>
    <name type="synonym">Pseudaletia separata</name>
    <dbReference type="NCBI Taxonomy" id="271217"/>
    <lineage>
        <taxon>Eukaryota</taxon>
        <taxon>Metazoa</taxon>
        <taxon>Ecdysozoa</taxon>
        <taxon>Arthropoda</taxon>
        <taxon>Hexapoda</taxon>
        <taxon>Insecta</taxon>
        <taxon>Pterygota</taxon>
        <taxon>Neoptera</taxon>
        <taxon>Endopterygota</taxon>
        <taxon>Lepidoptera</taxon>
        <taxon>Glossata</taxon>
        <taxon>Ditrysia</taxon>
        <taxon>Noctuoidea</taxon>
        <taxon>Noctuidae</taxon>
        <taxon>Noctuinae</taxon>
        <taxon>Hadenini</taxon>
        <taxon>Mythimna</taxon>
    </lineage>
</organism>
<comment type="subcellular location">
    <subcellularLocation>
        <location evidence="1">Secreted</location>
    </subcellularLocation>
</comment>
<evidence type="ECO:0000256" key="7">
    <source>
        <dbReference type="ARBA" id="ARBA00023145"/>
    </source>
</evidence>
<dbReference type="GO" id="GO:0004252">
    <property type="term" value="F:serine-type endopeptidase activity"/>
    <property type="evidence" value="ECO:0007669"/>
    <property type="project" value="InterPro"/>
</dbReference>
<evidence type="ECO:0000256" key="8">
    <source>
        <dbReference type="ARBA" id="ARBA00023157"/>
    </source>
</evidence>
<dbReference type="PROSITE" id="PS50240">
    <property type="entry name" value="TRYPSIN_DOM"/>
    <property type="match status" value="1"/>
</dbReference>
<dbReference type="InterPro" id="IPR001254">
    <property type="entry name" value="Trypsin_dom"/>
</dbReference>
<evidence type="ECO:0000313" key="12">
    <source>
        <dbReference type="Proteomes" id="UP001231518"/>
    </source>
</evidence>
<dbReference type="EMBL" id="JARGEI010000026">
    <property type="protein sequence ID" value="KAJ8708464.1"/>
    <property type="molecule type" value="Genomic_DNA"/>
</dbReference>
<dbReference type="PROSITE" id="PS00134">
    <property type="entry name" value="TRYPSIN_HIS"/>
    <property type="match status" value="1"/>
</dbReference>
<dbReference type="PANTHER" id="PTHR24260:SF136">
    <property type="entry name" value="GH08193P-RELATED"/>
    <property type="match status" value="1"/>
</dbReference>
<gene>
    <name evidence="11" type="ORF">PYW07_010589</name>
</gene>
<keyword evidence="7" id="KW-0865">Zymogen</keyword>
<dbReference type="InterPro" id="IPR001314">
    <property type="entry name" value="Peptidase_S1A"/>
</dbReference>
<dbReference type="AlphaFoldDB" id="A0AAD8DMH8"/>
<dbReference type="InterPro" id="IPR051333">
    <property type="entry name" value="CLIP_Serine_Protease"/>
</dbReference>
<dbReference type="CDD" id="cd00190">
    <property type="entry name" value="Tryp_SPc"/>
    <property type="match status" value="1"/>
</dbReference>
<dbReference type="PRINTS" id="PR00722">
    <property type="entry name" value="CHYMOTRYPSIN"/>
</dbReference>
<evidence type="ECO:0000256" key="4">
    <source>
        <dbReference type="ARBA" id="ARBA00022729"/>
    </source>
</evidence>
<keyword evidence="3" id="KW-0645">Protease</keyword>
<evidence type="ECO:0000256" key="2">
    <source>
        <dbReference type="ARBA" id="ARBA00022525"/>
    </source>
</evidence>
<keyword evidence="12" id="KW-1185">Reference proteome</keyword>
<reference evidence="11" key="1">
    <citation type="submission" date="2023-03" db="EMBL/GenBank/DDBJ databases">
        <title>Chromosome-level genomes of two armyworms, Mythimna separata and Mythimna loreyi, provide insights into the biosynthesis and reception of sex pheromones.</title>
        <authorList>
            <person name="Zhao H."/>
        </authorList>
    </citation>
    <scope>NUCLEOTIDE SEQUENCE</scope>
    <source>
        <strain evidence="11">BeijingLab</strain>
        <tissue evidence="11">Pupa</tissue>
    </source>
</reference>
<dbReference type="SUPFAM" id="SSF50494">
    <property type="entry name" value="Trypsin-like serine proteases"/>
    <property type="match status" value="1"/>
</dbReference>
<keyword evidence="6" id="KW-0720">Serine protease</keyword>
<evidence type="ECO:0000259" key="10">
    <source>
        <dbReference type="PROSITE" id="PS50240"/>
    </source>
</evidence>
<comment type="caution">
    <text evidence="11">The sequence shown here is derived from an EMBL/GenBank/DDBJ whole genome shotgun (WGS) entry which is preliminary data.</text>
</comment>
<keyword evidence="2" id="KW-0964">Secreted</keyword>
<dbReference type="Gene3D" id="2.40.10.10">
    <property type="entry name" value="Trypsin-like serine proteases"/>
    <property type="match status" value="1"/>
</dbReference>
<feature type="chain" id="PRO_5042048489" description="Peptidase S1 domain-containing protein" evidence="9">
    <location>
        <begin position="26"/>
        <end position="459"/>
    </location>
</feature>
<evidence type="ECO:0000256" key="5">
    <source>
        <dbReference type="ARBA" id="ARBA00022801"/>
    </source>
</evidence>
<sequence>MGSHIAPTMILLFLSIFGRFYHVMAKELSFFFAAPCDSRNVTVSVYKLESPGSRDFNKLLPNNTVQLVLKHYYYLHIYVPDDTMNLVLKFTSEAALVLDQLDPTARFEFRKPTELKQDFQFTFTEKINRFGARVYGPPTGVIPHIRSILADSTEICEYQRIGYFDEITSKYYKGSKLSETNSRVNDLDKSCGRRKVLHTELIVNGQTTKPGDWPWHVAISRIEGDSLTYICGGTLVSKTLVLTAAHCASISGNAVIPDSLIVHLGKHNRFGGNIASQEREVFRIILHPDFSATRVNNDIALLKLKSEAVFTDYVQPACLVRPGIDLPTEDVFGTIVGWGYNQKVELSSTLQQATIPIVSELQCLKSNPVFFQMKLDTNKFCAGYNNGTSACNGDSGGGLMIFQPDTLDDDDSEASGSWYIRGIISFSKKIFYTNICDPTQYTIFTDVAKYWDWLSKYLE</sequence>